<keyword evidence="7 13" id="KW-1133">Transmembrane helix</keyword>
<dbReference type="SUPFAM" id="SSF52058">
    <property type="entry name" value="L domain-like"/>
    <property type="match status" value="1"/>
</dbReference>
<name>A0A9N8EKM7_9STRA</name>
<gene>
    <name evidence="15" type="ORF">SEMRO_1139_G245400.1</name>
</gene>
<reference evidence="15" key="1">
    <citation type="submission" date="2020-06" db="EMBL/GenBank/DDBJ databases">
        <authorList>
            <consortium name="Plant Systems Biology data submission"/>
        </authorList>
    </citation>
    <scope>NUCLEOTIDE SEQUENCE</scope>
    <source>
        <strain evidence="15">D6</strain>
    </source>
</reference>
<organism evidence="15 16">
    <name type="scientific">Seminavis robusta</name>
    <dbReference type="NCBI Taxonomy" id="568900"/>
    <lineage>
        <taxon>Eukaryota</taxon>
        <taxon>Sar</taxon>
        <taxon>Stramenopiles</taxon>
        <taxon>Ochrophyta</taxon>
        <taxon>Bacillariophyta</taxon>
        <taxon>Bacillariophyceae</taxon>
        <taxon>Bacillariophycidae</taxon>
        <taxon>Naviculales</taxon>
        <taxon>Naviculaceae</taxon>
        <taxon>Seminavis</taxon>
    </lineage>
</organism>
<keyword evidence="6" id="KW-0677">Repeat</keyword>
<dbReference type="PANTHER" id="PTHR48052">
    <property type="entry name" value="UNNAMED PRODUCT"/>
    <property type="match status" value="1"/>
</dbReference>
<evidence type="ECO:0000256" key="2">
    <source>
        <dbReference type="ARBA" id="ARBA00022475"/>
    </source>
</evidence>
<dbReference type="InterPro" id="IPR055414">
    <property type="entry name" value="LRR_R13L4/SHOC2-like"/>
</dbReference>
<evidence type="ECO:0000256" key="4">
    <source>
        <dbReference type="ARBA" id="ARBA00022692"/>
    </source>
</evidence>
<dbReference type="Pfam" id="PF23598">
    <property type="entry name" value="LRR_14"/>
    <property type="match status" value="1"/>
</dbReference>
<dbReference type="SMART" id="SM00369">
    <property type="entry name" value="LRR_TYP"/>
    <property type="match status" value="5"/>
</dbReference>
<evidence type="ECO:0000313" key="16">
    <source>
        <dbReference type="Proteomes" id="UP001153069"/>
    </source>
</evidence>
<evidence type="ECO:0000256" key="9">
    <source>
        <dbReference type="ARBA" id="ARBA00023170"/>
    </source>
</evidence>
<evidence type="ECO:0000256" key="10">
    <source>
        <dbReference type="ARBA" id="ARBA00023180"/>
    </source>
</evidence>
<dbReference type="Gene3D" id="3.80.10.10">
    <property type="entry name" value="Ribonuclease Inhibitor"/>
    <property type="match status" value="4"/>
</dbReference>
<feature type="compositionally biased region" description="Polar residues" evidence="12">
    <location>
        <begin position="101"/>
        <end position="114"/>
    </location>
</feature>
<keyword evidence="16" id="KW-1185">Reference proteome</keyword>
<dbReference type="InterPro" id="IPR032675">
    <property type="entry name" value="LRR_dom_sf"/>
</dbReference>
<dbReference type="AlphaFoldDB" id="A0A9N8EKM7"/>
<keyword evidence="2" id="KW-1003">Cell membrane</keyword>
<sequence length="683" mass="76630">MQEGIKSLQRQAVSQLGLGTTTAPPNSSNSNAPTTFRSAPKPDTSFSSSKYFSQRDDFEHVDQSINLMDSTMDMMEQNSKSANRRRGKRPTKDLSKRKLNQDLSQRKLNQNLSQRNVLSAILTMDNSSNRNNTNHSNGANRKWWFPNWFARRGSNLRGSTNEVVLPSPPPPPSNLGNNSQNYPSSTSSSSSPSAFRNTLFTVCIVCQATCYSRRRLLLIVLLVMAMAATMIHVSILAHRMVQHNRLEDKLSSLDREGEMVEILVRKNITSPQALSDETQPASMALQWLVEQDPAHLATRHELLHDLVPRFVLTTLYFATTTTNKKKNQKKKKWTHETHWLTGKHVCEWHGITCTTKGGQRSNSILTQMNLTNNQLQGRLPLELNALSDMRILDLSYNAIQGPIWEDWTMGWTQLRSFRFQHNQGTGALPQRWNMPHLQELVLLRNKFRGTVPSFGQHHMLKVLYLQDNKFSGSLPSKSMASWTKMRFLHLHNNQLGGSIPDTIGGMTLLEELSLQGNDLVGAIPASISSLSGLEMLRLGDNALTGSIPEVFGNLVKLTDLQLSSNRFRSLLPTSIGGLPKLKWFAIDASGMTGYIPKEWKGMTNLEVLLLHENDLVSSLDGELLRALNKLRQLSLHTNFFRGSLPSEVGLLSDLKELLLQTNDLRGPLPSEIGNLQKLGKPSF</sequence>
<evidence type="ECO:0000256" key="12">
    <source>
        <dbReference type="SAM" id="MobiDB-lite"/>
    </source>
</evidence>
<keyword evidence="9 15" id="KW-0675">Receptor</keyword>
<evidence type="ECO:0000256" key="8">
    <source>
        <dbReference type="ARBA" id="ARBA00023136"/>
    </source>
</evidence>
<keyword evidence="15" id="KW-0418">Kinase</keyword>
<accession>A0A9N8EKM7</accession>
<keyword evidence="3" id="KW-0433">Leucine-rich repeat</keyword>
<dbReference type="GO" id="GO:0016301">
    <property type="term" value="F:kinase activity"/>
    <property type="evidence" value="ECO:0007669"/>
    <property type="project" value="UniProtKB-KW"/>
</dbReference>
<keyword evidence="10" id="KW-0325">Glycoprotein</keyword>
<evidence type="ECO:0000256" key="6">
    <source>
        <dbReference type="ARBA" id="ARBA00022737"/>
    </source>
</evidence>
<keyword evidence="15" id="KW-0808">Transferase</keyword>
<comment type="subcellular location">
    <subcellularLocation>
        <location evidence="1">Cell membrane</location>
    </subcellularLocation>
    <subcellularLocation>
        <location evidence="11">Endomembrane system</location>
        <topology evidence="11">Single-pass membrane protein</topology>
    </subcellularLocation>
</comment>
<evidence type="ECO:0000256" key="13">
    <source>
        <dbReference type="SAM" id="Phobius"/>
    </source>
</evidence>
<feature type="region of interest" description="Disordered" evidence="12">
    <location>
        <begin position="159"/>
        <end position="190"/>
    </location>
</feature>
<dbReference type="FunFam" id="3.80.10.10:FF:000041">
    <property type="entry name" value="LRR receptor-like serine/threonine-protein kinase ERECTA"/>
    <property type="match status" value="1"/>
</dbReference>
<dbReference type="GO" id="GO:0012505">
    <property type="term" value="C:endomembrane system"/>
    <property type="evidence" value="ECO:0007669"/>
    <property type="project" value="UniProtKB-SubCell"/>
</dbReference>
<evidence type="ECO:0000256" key="5">
    <source>
        <dbReference type="ARBA" id="ARBA00022729"/>
    </source>
</evidence>
<dbReference type="Proteomes" id="UP001153069">
    <property type="component" value="Unassembled WGS sequence"/>
</dbReference>
<keyword evidence="8 13" id="KW-0472">Membrane</keyword>
<feature type="domain" description="Disease resistance R13L4/SHOC-2-like LRR" evidence="14">
    <location>
        <begin position="445"/>
        <end position="588"/>
    </location>
</feature>
<feature type="compositionally biased region" description="Polar residues" evidence="12">
    <location>
        <begin position="8"/>
        <end position="37"/>
    </location>
</feature>
<feature type="transmembrane region" description="Helical" evidence="13">
    <location>
        <begin position="216"/>
        <end position="237"/>
    </location>
</feature>
<keyword evidence="5" id="KW-0732">Signal</keyword>
<dbReference type="PANTHER" id="PTHR48052:SF8">
    <property type="entry name" value="LRR RECEPTOR-LIKE SERINE_THREONINE-PROTEIN KINASE FLS2"/>
    <property type="match status" value="1"/>
</dbReference>
<feature type="region of interest" description="Disordered" evidence="12">
    <location>
        <begin position="76"/>
        <end position="114"/>
    </location>
</feature>
<feature type="compositionally biased region" description="Basic and acidic residues" evidence="12">
    <location>
        <begin position="90"/>
        <end position="100"/>
    </location>
</feature>
<dbReference type="EMBL" id="CAICTM010001137">
    <property type="protein sequence ID" value="CAB9520829.1"/>
    <property type="molecule type" value="Genomic_DNA"/>
</dbReference>
<comment type="caution">
    <text evidence="15">The sequence shown here is derived from an EMBL/GenBank/DDBJ whole genome shotgun (WGS) entry which is preliminary data.</text>
</comment>
<evidence type="ECO:0000256" key="3">
    <source>
        <dbReference type="ARBA" id="ARBA00022614"/>
    </source>
</evidence>
<protein>
    <submittedName>
        <fullName evidence="15">LRR receptor-like serine threonine-protein kinase At4g08850-like</fullName>
    </submittedName>
</protein>
<evidence type="ECO:0000256" key="11">
    <source>
        <dbReference type="ARBA" id="ARBA00037847"/>
    </source>
</evidence>
<proteinExistence type="predicted"/>
<dbReference type="GO" id="GO:0005886">
    <property type="term" value="C:plasma membrane"/>
    <property type="evidence" value="ECO:0007669"/>
    <property type="project" value="UniProtKB-SubCell"/>
</dbReference>
<dbReference type="OrthoDB" id="5985090at2759"/>
<evidence type="ECO:0000313" key="15">
    <source>
        <dbReference type="EMBL" id="CAB9520829.1"/>
    </source>
</evidence>
<evidence type="ECO:0000256" key="7">
    <source>
        <dbReference type="ARBA" id="ARBA00022989"/>
    </source>
</evidence>
<feature type="region of interest" description="Disordered" evidence="12">
    <location>
        <begin position="1"/>
        <end position="51"/>
    </location>
</feature>
<keyword evidence="4 13" id="KW-0812">Transmembrane</keyword>
<evidence type="ECO:0000256" key="1">
    <source>
        <dbReference type="ARBA" id="ARBA00004236"/>
    </source>
</evidence>
<dbReference type="InterPro" id="IPR003591">
    <property type="entry name" value="Leu-rich_rpt_typical-subtyp"/>
</dbReference>
<evidence type="ECO:0000259" key="14">
    <source>
        <dbReference type="Pfam" id="PF23598"/>
    </source>
</evidence>